<dbReference type="GO" id="GO:0005524">
    <property type="term" value="F:ATP binding"/>
    <property type="evidence" value="ECO:0007669"/>
    <property type="project" value="InterPro"/>
</dbReference>
<reference evidence="3 4" key="1">
    <citation type="submission" date="2019-06" db="EMBL/GenBank/DDBJ databases">
        <authorList>
            <person name="Kincaid V.D."/>
            <person name="Fuller A."/>
            <person name="Hodges K."/>
            <person name="Bansal M."/>
            <person name="Essig J."/>
            <person name="Johnson A."/>
        </authorList>
    </citation>
    <scope>NUCLEOTIDE SEQUENCE [LARGE SCALE GENOMIC DNA]</scope>
</reference>
<comment type="similarity">
    <text evidence="1">Belongs to the GroES chaperonin family.</text>
</comment>
<dbReference type="GeneID" id="56135886"/>
<name>A0A514CSH9_9CAUD</name>
<dbReference type="EMBL" id="MN094788">
    <property type="protein sequence ID" value="QDH83429.1"/>
    <property type="molecule type" value="Genomic_DNA"/>
</dbReference>
<protein>
    <submittedName>
        <fullName evidence="3">GroES</fullName>
    </submittedName>
</protein>
<dbReference type="PRINTS" id="PR00297">
    <property type="entry name" value="CHAPERONIN10"/>
</dbReference>
<dbReference type="InterPro" id="IPR037124">
    <property type="entry name" value="Chaperonin_GroES_sf"/>
</dbReference>
<dbReference type="SUPFAM" id="SSF50129">
    <property type="entry name" value="GroES-like"/>
    <property type="match status" value="1"/>
</dbReference>
<dbReference type="Gene3D" id="2.30.33.40">
    <property type="entry name" value="GroES chaperonin"/>
    <property type="match status" value="1"/>
</dbReference>
<dbReference type="Proteomes" id="UP000320799">
    <property type="component" value="Segment"/>
</dbReference>
<proteinExistence type="inferred from homology"/>
<dbReference type="CDD" id="cd00320">
    <property type="entry name" value="cpn10"/>
    <property type="match status" value="1"/>
</dbReference>
<dbReference type="PANTHER" id="PTHR10772:SF63">
    <property type="entry name" value="20 KDA CHAPERONIN, CHLOROPLASTIC"/>
    <property type="match status" value="1"/>
</dbReference>
<keyword evidence="2" id="KW-0143">Chaperone</keyword>
<dbReference type="InterPro" id="IPR011032">
    <property type="entry name" value="GroES-like_sf"/>
</dbReference>
<dbReference type="GO" id="GO:0051087">
    <property type="term" value="F:protein-folding chaperone binding"/>
    <property type="evidence" value="ECO:0007669"/>
    <property type="project" value="TreeGrafter"/>
</dbReference>
<dbReference type="InterPro" id="IPR020818">
    <property type="entry name" value="Chaperonin_GroES"/>
</dbReference>
<evidence type="ECO:0000313" key="4">
    <source>
        <dbReference type="Proteomes" id="UP000320799"/>
    </source>
</evidence>
<organism evidence="3 4">
    <name type="scientific">Achromobacter phage Motura</name>
    <dbReference type="NCBI Taxonomy" id="2591403"/>
    <lineage>
        <taxon>Viruses</taxon>
        <taxon>Duplodnaviria</taxon>
        <taxon>Heunggongvirae</taxon>
        <taxon>Uroviricota</taxon>
        <taxon>Caudoviricetes</taxon>
        <taxon>Moturavirus</taxon>
        <taxon>Moturavirus motura</taxon>
    </lineage>
</organism>
<keyword evidence="4" id="KW-1185">Reference proteome</keyword>
<evidence type="ECO:0000256" key="2">
    <source>
        <dbReference type="ARBA" id="ARBA00023186"/>
    </source>
</evidence>
<dbReference type="GO" id="GO:0044183">
    <property type="term" value="F:protein folding chaperone"/>
    <property type="evidence" value="ECO:0007669"/>
    <property type="project" value="InterPro"/>
</dbReference>
<sequence length="91" mass="9984">MQPFHDFVLIKIIDTTTKSAGGLYIAQQSRSPYKRGEVVNLGPGAVNFNGVTIPMQSQIGDEVVFSSDVETFTENGEEYTLIKDAFILAKV</sequence>
<dbReference type="GO" id="GO:0046872">
    <property type="term" value="F:metal ion binding"/>
    <property type="evidence" value="ECO:0007669"/>
    <property type="project" value="TreeGrafter"/>
</dbReference>
<dbReference type="SMART" id="SM00883">
    <property type="entry name" value="Cpn10"/>
    <property type="match status" value="1"/>
</dbReference>
<evidence type="ECO:0000313" key="3">
    <source>
        <dbReference type="EMBL" id="QDH83429.1"/>
    </source>
</evidence>
<dbReference type="PANTHER" id="PTHR10772">
    <property type="entry name" value="10 KDA HEAT SHOCK PROTEIN"/>
    <property type="match status" value="1"/>
</dbReference>
<dbReference type="Pfam" id="PF00166">
    <property type="entry name" value="Cpn10"/>
    <property type="match status" value="1"/>
</dbReference>
<dbReference type="KEGG" id="vg:56135886"/>
<dbReference type="RefSeq" id="YP_009903610.1">
    <property type="nucleotide sequence ID" value="NC_049849.1"/>
</dbReference>
<evidence type="ECO:0000256" key="1">
    <source>
        <dbReference type="ARBA" id="ARBA00006975"/>
    </source>
</evidence>
<accession>A0A514CSH9</accession>
<dbReference type="GO" id="GO:0051082">
    <property type="term" value="F:unfolded protein binding"/>
    <property type="evidence" value="ECO:0007669"/>
    <property type="project" value="TreeGrafter"/>
</dbReference>